<feature type="compositionally biased region" description="Acidic residues" evidence="1">
    <location>
        <begin position="43"/>
        <end position="55"/>
    </location>
</feature>
<sequence>MEAELGGGDCIGHKRVDPARFSGGGDAKRTREGNNGLDRSSVEMDDDEDDDEDCSSPENTLDHYRKCWMDSYGSYYSFDDETEFRPMAHTDGPMLPLHVDPMHTMQIFSVKVTQITSALQWPLDVYGLVAVRDSMDHKRNILFRRCRDECQTLTSLQDSLLELTGPSRAVLLLDRPAFEIDLKVKSKESSSQDKTLSYYAFIYNNYAYRGNASYAMTEVVPSEHSTMEVRFAHLPNAVEATITVRVVKGSNGFKACFTARTESIEDDMVLLDSKSANVAVDNSGLVVLQRNVVVVEEKGKLILGVKAAQADGAVGTEGVVAKQRAFCARSALRSEDYFDLGFSSLHVVIAWSMLP</sequence>
<organism evidence="3 4">
    <name type="scientific">Lolium multiflorum</name>
    <name type="common">Italian ryegrass</name>
    <name type="synonym">Lolium perenne subsp. multiflorum</name>
    <dbReference type="NCBI Taxonomy" id="4521"/>
    <lineage>
        <taxon>Eukaryota</taxon>
        <taxon>Viridiplantae</taxon>
        <taxon>Streptophyta</taxon>
        <taxon>Embryophyta</taxon>
        <taxon>Tracheophyta</taxon>
        <taxon>Spermatophyta</taxon>
        <taxon>Magnoliopsida</taxon>
        <taxon>Liliopsida</taxon>
        <taxon>Poales</taxon>
        <taxon>Poaceae</taxon>
        <taxon>BOP clade</taxon>
        <taxon>Pooideae</taxon>
        <taxon>Poodae</taxon>
        <taxon>Poeae</taxon>
        <taxon>Poeae Chloroplast Group 2 (Poeae type)</taxon>
        <taxon>Loliodinae</taxon>
        <taxon>Loliinae</taxon>
        <taxon>Lolium</taxon>
    </lineage>
</organism>
<accession>A0AAD8TZI2</accession>
<protein>
    <recommendedName>
        <fullName evidence="2">DUF6598 domain-containing protein</fullName>
    </recommendedName>
</protein>
<feature type="compositionally biased region" description="Gly residues" evidence="1">
    <location>
        <begin position="1"/>
        <end position="10"/>
    </location>
</feature>
<dbReference type="EMBL" id="JAUUTY010000001">
    <property type="protein sequence ID" value="KAK1694929.1"/>
    <property type="molecule type" value="Genomic_DNA"/>
</dbReference>
<evidence type="ECO:0000259" key="2">
    <source>
        <dbReference type="Pfam" id="PF20241"/>
    </source>
</evidence>
<gene>
    <name evidence="3" type="ORF">QYE76_011626</name>
</gene>
<dbReference type="PANTHER" id="PTHR33065:SF131">
    <property type="entry name" value="EXPRESSED PROTEIN"/>
    <property type="match status" value="1"/>
</dbReference>
<keyword evidence="4" id="KW-1185">Reference proteome</keyword>
<feature type="region of interest" description="Disordered" evidence="1">
    <location>
        <begin position="1"/>
        <end position="57"/>
    </location>
</feature>
<reference evidence="3" key="1">
    <citation type="submission" date="2023-07" db="EMBL/GenBank/DDBJ databases">
        <title>A chromosome-level genome assembly of Lolium multiflorum.</title>
        <authorList>
            <person name="Chen Y."/>
            <person name="Copetti D."/>
            <person name="Kolliker R."/>
            <person name="Studer B."/>
        </authorList>
    </citation>
    <scope>NUCLEOTIDE SEQUENCE</scope>
    <source>
        <strain evidence="3">02402/16</strain>
        <tissue evidence="3">Leaf</tissue>
    </source>
</reference>
<comment type="caution">
    <text evidence="3">The sequence shown here is derived from an EMBL/GenBank/DDBJ whole genome shotgun (WGS) entry which is preliminary data.</text>
</comment>
<proteinExistence type="predicted"/>
<evidence type="ECO:0000313" key="4">
    <source>
        <dbReference type="Proteomes" id="UP001231189"/>
    </source>
</evidence>
<evidence type="ECO:0000313" key="3">
    <source>
        <dbReference type="EMBL" id="KAK1694929.1"/>
    </source>
</evidence>
<dbReference type="Proteomes" id="UP001231189">
    <property type="component" value="Unassembled WGS sequence"/>
</dbReference>
<dbReference type="AlphaFoldDB" id="A0AAD8TZI2"/>
<feature type="domain" description="DUF6598" evidence="2">
    <location>
        <begin position="104"/>
        <end position="348"/>
    </location>
</feature>
<name>A0AAD8TZI2_LOLMU</name>
<dbReference type="InterPro" id="IPR046533">
    <property type="entry name" value="DUF6598"/>
</dbReference>
<evidence type="ECO:0000256" key="1">
    <source>
        <dbReference type="SAM" id="MobiDB-lite"/>
    </source>
</evidence>
<dbReference type="Pfam" id="PF20241">
    <property type="entry name" value="DUF6598"/>
    <property type="match status" value="1"/>
</dbReference>
<dbReference type="PANTHER" id="PTHR33065">
    <property type="entry name" value="OS07G0486400 PROTEIN"/>
    <property type="match status" value="1"/>
</dbReference>